<dbReference type="InterPro" id="IPR023222">
    <property type="entry name" value="PsbQ-like_dom_sf"/>
</dbReference>
<dbReference type="PANTHER" id="PTHR33399:SF6">
    <property type="entry name" value="PSBQ-LIKE PROTEIN 3, CHLOROPLASTIC"/>
    <property type="match status" value="1"/>
</dbReference>
<name>A0A6P5FHN6_ANACO</name>
<dbReference type="AlphaFoldDB" id="A0A6P5FHN6"/>
<evidence type="ECO:0000313" key="2">
    <source>
        <dbReference type="Proteomes" id="UP000515123"/>
    </source>
</evidence>
<dbReference type="OrthoDB" id="667835at2759"/>
<reference evidence="3" key="2">
    <citation type="submission" date="2025-08" db="UniProtKB">
        <authorList>
            <consortium name="RefSeq"/>
        </authorList>
    </citation>
    <scope>IDENTIFICATION</scope>
    <source>
        <tissue evidence="3">Leaf</tissue>
    </source>
</reference>
<protein>
    <submittedName>
        <fullName evidence="3">PsbQ-like protein 3, chloroplastic</fullName>
    </submittedName>
</protein>
<keyword evidence="2" id="KW-1185">Reference proteome</keyword>
<dbReference type="GO" id="GO:0009507">
    <property type="term" value="C:chloroplast"/>
    <property type="evidence" value="ECO:0007669"/>
    <property type="project" value="TreeGrafter"/>
</dbReference>
<proteinExistence type="predicted"/>
<dbReference type="Proteomes" id="UP000515123">
    <property type="component" value="Linkage group 9"/>
</dbReference>
<evidence type="ECO:0000256" key="1">
    <source>
        <dbReference type="ARBA" id="ARBA00023078"/>
    </source>
</evidence>
<dbReference type="InterPro" id="IPR054099">
    <property type="entry name" value="PSII_PsbQ_pln"/>
</dbReference>
<dbReference type="GeneID" id="109714816"/>
<organism evidence="2 3">
    <name type="scientific">Ananas comosus</name>
    <name type="common">Pineapple</name>
    <name type="synonym">Ananas ananas</name>
    <dbReference type="NCBI Taxonomy" id="4615"/>
    <lineage>
        <taxon>Eukaryota</taxon>
        <taxon>Viridiplantae</taxon>
        <taxon>Streptophyta</taxon>
        <taxon>Embryophyta</taxon>
        <taxon>Tracheophyta</taxon>
        <taxon>Spermatophyta</taxon>
        <taxon>Magnoliopsida</taxon>
        <taxon>Liliopsida</taxon>
        <taxon>Poales</taxon>
        <taxon>Bromeliaceae</taxon>
        <taxon>Bromelioideae</taxon>
        <taxon>Ananas</taxon>
    </lineage>
</organism>
<dbReference type="GO" id="GO:0009767">
    <property type="term" value="P:photosynthetic electron transport chain"/>
    <property type="evidence" value="ECO:0007669"/>
    <property type="project" value="TreeGrafter"/>
</dbReference>
<dbReference type="SUPFAM" id="SSF101112">
    <property type="entry name" value="Oxygen-evolving enhancer protein 3"/>
    <property type="match status" value="1"/>
</dbReference>
<dbReference type="PANTHER" id="PTHR33399">
    <property type="entry name" value="OXYGEN-EVOLVING ENHANCER PROTEIN 3-1, CHLOROPLASTIC"/>
    <property type="match status" value="1"/>
</dbReference>
<sequence length="148" mass="16642">MAEGSEITLELFSSLKSASAVEFRITTPDQTPEEAEAAIRAHARDLLGIKALLDTESWREAQLALRDVLFSLNTVCSVIGMRKTVNTSDKFIVFVAGIPQPPQEKLAHEFQYVLSEILDYAARDKDKKRVHECYNNIAATLDEIFERI</sequence>
<accession>A0A6P5FHN6</accession>
<dbReference type="RefSeq" id="XP_020095112.1">
    <property type="nucleotide sequence ID" value="XM_020239523.1"/>
</dbReference>
<reference evidence="2" key="1">
    <citation type="journal article" date="2015" name="Nat. Genet.">
        <title>The pineapple genome and the evolution of CAM photosynthesis.</title>
        <authorList>
            <person name="Ming R."/>
            <person name="VanBuren R."/>
            <person name="Wai C.M."/>
            <person name="Tang H."/>
            <person name="Schatz M.C."/>
            <person name="Bowers J.E."/>
            <person name="Lyons E."/>
            <person name="Wang M.L."/>
            <person name="Chen J."/>
            <person name="Biggers E."/>
            <person name="Zhang J."/>
            <person name="Huang L."/>
            <person name="Zhang L."/>
            <person name="Miao W."/>
            <person name="Zhang J."/>
            <person name="Ye Z."/>
            <person name="Miao C."/>
            <person name="Lin Z."/>
            <person name="Wang H."/>
            <person name="Zhou H."/>
            <person name="Yim W.C."/>
            <person name="Priest H.D."/>
            <person name="Zheng C."/>
            <person name="Woodhouse M."/>
            <person name="Edger P.P."/>
            <person name="Guyot R."/>
            <person name="Guo H.B."/>
            <person name="Guo H."/>
            <person name="Zheng G."/>
            <person name="Singh R."/>
            <person name="Sharma A."/>
            <person name="Min X."/>
            <person name="Zheng Y."/>
            <person name="Lee H."/>
            <person name="Gurtowski J."/>
            <person name="Sedlazeck F.J."/>
            <person name="Harkess A."/>
            <person name="McKain M.R."/>
            <person name="Liao Z."/>
            <person name="Fang J."/>
            <person name="Liu J."/>
            <person name="Zhang X."/>
            <person name="Zhang Q."/>
            <person name="Hu W."/>
            <person name="Qin Y."/>
            <person name="Wang K."/>
            <person name="Chen L.Y."/>
            <person name="Shirley N."/>
            <person name="Lin Y.R."/>
            <person name="Liu L.Y."/>
            <person name="Hernandez A.G."/>
            <person name="Wright C.L."/>
            <person name="Bulone V."/>
            <person name="Tuskan G.A."/>
            <person name="Heath K."/>
            <person name="Zee F."/>
            <person name="Moore P.H."/>
            <person name="Sunkar R."/>
            <person name="Leebens-Mack J.H."/>
            <person name="Mockler T."/>
            <person name="Bennetzen J.L."/>
            <person name="Freeling M."/>
            <person name="Sankoff D."/>
            <person name="Paterson A.H."/>
            <person name="Zhu X."/>
            <person name="Yang X."/>
            <person name="Smith J.A."/>
            <person name="Cushman J.C."/>
            <person name="Paull R.E."/>
            <person name="Yu Q."/>
        </authorList>
    </citation>
    <scope>NUCLEOTIDE SEQUENCE [LARGE SCALE GENOMIC DNA]</scope>
    <source>
        <strain evidence="2">cv. F153</strain>
    </source>
</reference>
<evidence type="ECO:0000313" key="3">
    <source>
        <dbReference type="RefSeq" id="XP_020095112.1"/>
    </source>
</evidence>
<dbReference type="Gene3D" id="1.20.120.290">
    <property type="entry name" value="Oxygen-evolving enhancer protein 3 (PsbQ), four-helix up-down bundle"/>
    <property type="match status" value="1"/>
</dbReference>
<gene>
    <name evidence="3" type="primary">LOC109714816</name>
</gene>
<keyword evidence="1" id="KW-0793">Thylakoid</keyword>